<dbReference type="Proteomes" id="UP000070412">
    <property type="component" value="Unassembled WGS sequence"/>
</dbReference>
<feature type="region of interest" description="Disordered" evidence="2">
    <location>
        <begin position="108"/>
        <end position="141"/>
    </location>
</feature>
<feature type="region of interest" description="Disordered" evidence="2">
    <location>
        <begin position="295"/>
        <end position="319"/>
    </location>
</feature>
<feature type="region of interest" description="Disordered" evidence="2">
    <location>
        <begin position="229"/>
        <end position="275"/>
    </location>
</feature>
<feature type="compositionally biased region" description="Basic and acidic residues" evidence="2">
    <location>
        <begin position="301"/>
        <end position="313"/>
    </location>
</feature>
<keyword evidence="1" id="KW-0479">Metal-binding</keyword>
<dbReference type="AlphaFoldDB" id="A0A834R610"/>
<evidence type="ECO:0000313" key="4">
    <source>
        <dbReference type="EMBL" id="KAF7490488.1"/>
    </source>
</evidence>
<evidence type="ECO:0000313" key="5">
    <source>
        <dbReference type="EnsemblMetazoa" id="KAF7490488.1"/>
    </source>
</evidence>
<reference evidence="4" key="2">
    <citation type="submission" date="2020-01" db="EMBL/GenBank/DDBJ databases">
        <authorList>
            <person name="Korhonen P.K.K."/>
            <person name="Guangxu M.G."/>
            <person name="Wang T.W."/>
            <person name="Stroehlein A.J.S."/>
            <person name="Young N.D."/>
            <person name="Ang C.-S.A."/>
            <person name="Fernando D.W.F."/>
            <person name="Lu H.L."/>
            <person name="Taylor S.T."/>
            <person name="Ehtesham M.E.M."/>
            <person name="Najaraj S.H.N."/>
            <person name="Harsha G.H.G."/>
            <person name="Madugundu A.M."/>
            <person name="Renuse S.R."/>
            <person name="Holt D.H."/>
            <person name="Pandey A.P."/>
            <person name="Papenfuss A.P."/>
            <person name="Gasser R.B.G."/>
            <person name="Fischer K.F."/>
        </authorList>
    </citation>
    <scope>NUCLEOTIDE SEQUENCE</scope>
    <source>
        <strain evidence="4">SSS_KF_BRIS2020</strain>
    </source>
</reference>
<feature type="compositionally biased region" description="Basic and acidic residues" evidence="2">
    <location>
        <begin position="125"/>
        <end position="139"/>
    </location>
</feature>
<keyword evidence="6" id="KW-1185">Reference proteome</keyword>
<dbReference type="GO" id="GO:0008270">
    <property type="term" value="F:zinc ion binding"/>
    <property type="evidence" value="ECO:0007669"/>
    <property type="project" value="UniProtKB-KW"/>
</dbReference>
<dbReference type="EMBL" id="WVUK01000062">
    <property type="protein sequence ID" value="KAF7490488.1"/>
    <property type="molecule type" value="Genomic_DNA"/>
</dbReference>
<reference evidence="6" key="1">
    <citation type="journal article" date="2020" name="PLoS Negl. Trop. Dis.">
        <title>High-quality nuclear genome for Sarcoptes scabiei-A critical resource for a neglected parasite.</title>
        <authorList>
            <person name="Korhonen P.K."/>
            <person name="Gasser R.B."/>
            <person name="Ma G."/>
            <person name="Wang T."/>
            <person name="Stroehlein A.J."/>
            <person name="Young N.D."/>
            <person name="Ang C.S."/>
            <person name="Fernando D.D."/>
            <person name="Lu H.C."/>
            <person name="Taylor S."/>
            <person name="Reynolds S.L."/>
            <person name="Mofiz E."/>
            <person name="Najaraj S.H."/>
            <person name="Gowda H."/>
            <person name="Madugundu A."/>
            <person name="Renuse S."/>
            <person name="Holt D."/>
            <person name="Pandey A."/>
            <person name="Papenfuss A.T."/>
            <person name="Fischer K."/>
        </authorList>
    </citation>
    <scope>NUCLEOTIDE SEQUENCE [LARGE SCALE GENOMIC DNA]</scope>
</reference>
<dbReference type="OrthoDB" id="5395350at2759"/>
<dbReference type="SMART" id="SM00356">
    <property type="entry name" value="ZnF_C3H1"/>
    <property type="match status" value="2"/>
</dbReference>
<keyword evidence="1" id="KW-0862">Zinc</keyword>
<dbReference type="Gene3D" id="4.10.1000.10">
    <property type="entry name" value="Zinc finger, CCCH-type"/>
    <property type="match status" value="1"/>
</dbReference>
<feature type="domain" description="C3H1-type" evidence="3">
    <location>
        <begin position="1"/>
        <end position="28"/>
    </location>
</feature>
<accession>A0A834R610</accession>
<name>A0A834R610_SARSC</name>
<evidence type="ECO:0000259" key="3">
    <source>
        <dbReference type="PROSITE" id="PS50103"/>
    </source>
</evidence>
<evidence type="ECO:0000256" key="2">
    <source>
        <dbReference type="SAM" id="MobiDB-lite"/>
    </source>
</evidence>
<feature type="zinc finger region" description="C3H1-type" evidence="1">
    <location>
        <begin position="1"/>
        <end position="28"/>
    </location>
</feature>
<evidence type="ECO:0000256" key="1">
    <source>
        <dbReference type="PROSITE-ProRule" id="PRU00723"/>
    </source>
</evidence>
<dbReference type="InterPro" id="IPR000571">
    <property type="entry name" value="Znf_CCCH"/>
</dbReference>
<dbReference type="EnsemblMetazoa" id="SSS_6737s_mrna">
    <property type="protein sequence ID" value="KAF7490488.1"/>
    <property type="gene ID" value="SSS_6737"/>
</dbReference>
<dbReference type="PANTHER" id="PTHR15725">
    <property type="entry name" value="ZN-FINGER, C-X8-C-X5-C-X3-H TYPE-CONTAINING"/>
    <property type="match status" value="1"/>
</dbReference>
<dbReference type="PROSITE" id="PS50103">
    <property type="entry name" value="ZF_C3H1"/>
    <property type="match status" value="1"/>
</dbReference>
<reference evidence="5" key="3">
    <citation type="submission" date="2022-06" db="UniProtKB">
        <authorList>
            <consortium name="EnsemblMetazoa"/>
        </authorList>
    </citation>
    <scope>IDENTIFICATION</scope>
</reference>
<gene>
    <name evidence="4" type="ORF">SSS_6737</name>
</gene>
<dbReference type="Pfam" id="PF15663">
    <property type="entry name" value="zf-CCCH_3"/>
    <property type="match status" value="1"/>
</dbReference>
<dbReference type="PANTHER" id="PTHR15725:SF14">
    <property type="entry name" value="ZINC FINGER CCCH DOMAIN-CONTAINING PROTEIN 11A"/>
    <property type="match status" value="1"/>
</dbReference>
<organism evidence="4">
    <name type="scientific">Sarcoptes scabiei</name>
    <name type="common">Itch mite</name>
    <name type="synonym">Acarus scabiei</name>
    <dbReference type="NCBI Taxonomy" id="52283"/>
    <lineage>
        <taxon>Eukaryota</taxon>
        <taxon>Metazoa</taxon>
        <taxon>Ecdysozoa</taxon>
        <taxon>Arthropoda</taxon>
        <taxon>Chelicerata</taxon>
        <taxon>Arachnida</taxon>
        <taxon>Acari</taxon>
        <taxon>Acariformes</taxon>
        <taxon>Sarcoptiformes</taxon>
        <taxon>Astigmata</taxon>
        <taxon>Psoroptidia</taxon>
        <taxon>Sarcoptoidea</taxon>
        <taxon>Sarcoptidae</taxon>
        <taxon>Sarcoptinae</taxon>
        <taxon>Sarcoptes</taxon>
    </lineage>
</organism>
<dbReference type="InterPro" id="IPR041686">
    <property type="entry name" value="Znf-CCCH_3"/>
</dbReference>
<sequence length="372" mass="42469">MDKINDCYFYFYSTCTKEKNCPFRHCDLALGSEVVCELWRIGRCKDLECPFRHMQPNINRSAIPCWFETQPAGCRKPHCVFQHNKPRPSINELHSKRSEWILPVGQKANISSSSNNDSNDDSDDPEHSELDQQDIDSKLKVPTIEPIEQIKMERVFAANAQSISNPNRKHGCRIVQQKNNQKFSPLTSSKQDVEINKSVANRKTNKSVSEKEELKTDFVVKTLEQIRQERVESSDISTNKIDNDYQSNDNQFKENEAPKSITCKRPSSDLPTRPIKLRRNKTNTDVCLQSQANKEGVGDSVDEKEIDSPKISETKISPSPTINNSSSKLFTLDFEFLDDQSVDFDSSIANNNESANIDDDELMRQIDQVINS</sequence>
<feature type="compositionally biased region" description="Polar residues" evidence="2">
    <location>
        <begin position="234"/>
        <end position="250"/>
    </location>
</feature>
<keyword evidence="1" id="KW-0863">Zinc-finger</keyword>
<protein>
    <submittedName>
        <fullName evidence="4">Zinc finger CCCH domain-containing protein 11A</fullName>
    </submittedName>
</protein>
<proteinExistence type="predicted"/>
<evidence type="ECO:0000313" key="6">
    <source>
        <dbReference type="Proteomes" id="UP000070412"/>
    </source>
</evidence>